<evidence type="ECO:0000313" key="3">
    <source>
        <dbReference type="Proteomes" id="UP000789390"/>
    </source>
</evidence>
<evidence type="ECO:0000313" key="2">
    <source>
        <dbReference type="EMBL" id="CAH0101048.1"/>
    </source>
</evidence>
<dbReference type="Proteomes" id="UP000789390">
    <property type="component" value="Unassembled WGS sequence"/>
</dbReference>
<dbReference type="OrthoDB" id="6362570at2759"/>
<accession>A0A8J2WJL2</accession>
<dbReference type="AlphaFoldDB" id="A0A8J2WJL2"/>
<organism evidence="2 3">
    <name type="scientific">Daphnia galeata</name>
    <dbReference type="NCBI Taxonomy" id="27404"/>
    <lineage>
        <taxon>Eukaryota</taxon>
        <taxon>Metazoa</taxon>
        <taxon>Ecdysozoa</taxon>
        <taxon>Arthropoda</taxon>
        <taxon>Crustacea</taxon>
        <taxon>Branchiopoda</taxon>
        <taxon>Diplostraca</taxon>
        <taxon>Cladocera</taxon>
        <taxon>Anomopoda</taxon>
        <taxon>Daphniidae</taxon>
        <taxon>Daphnia</taxon>
    </lineage>
</organism>
<dbReference type="EMBL" id="CAKKLH010000049">
    <property type="protein sequence ID" value="CAH0101048.1"/>
    <property type="molecule type" value="Genomic_DNA"/>
</dbReference>
<comment type="caution">
    <text evidence="2">The sequence shown here is derived from an EMBL/GenBank/DDBJ whole genome shotgun (WGS) entry which is preliminary data.</text>
</comment>
<evidence type="ECO:0000256" key="1">
    <source>
        <dbReference type="SAM" id="MobiDB-lite"/>
    </source>
</evidence>
<feature type="region of interest" description="Disordered" evidence="1">
    <location>
        <begin position="83"/>
        <end position="126"/>
    </location>
</feature>
<proteinExistence type="predicted"/>
<feature type="compositionally biased region" description="Low complexity" evidence="1">
    <location>
        <begin position="108"/>
        <end position="126"/>
    </location>
</feature>
<name>A0A8J2WJL2_9CRUS</name>
<feature type="compositionally biased region" description="Low complexity" evidence="1">
    <location>
        <begin position="176"/>
        <end position="189"/>
    </location>
</feature>
<keyword evidence="3" id="KW-1185">Reference proteome</keyword>
<protein>
    <submittedName>
        <fullName evidence="2">Uncharacterized protein</fullName>
    </submittedName>
</protein>
<feature type="region of interest" description="Disordered" evidence="1">
    <location>
        <begin position="166"/>
        <end position="201"/>
    </location>
</feature>
<sequence>MFVAAVAIILITVYIRSFEEVLLLCARRSIGGRYRPISYPPSSAIFTFEIGSDPFAINKMSPSKTPKRVAFNCKEQVIISDMDEGEENCQSSATLSSNEEEETPPPVESNNNNSSSSSSSSSSSFSSSTIAMRKELLRLESLVRCHVQHQWHLSIENYSKLRKRQSSALSTPDAEAASTSPSSDCSTCPHNGAGDPGSPASIAQFNKEVQDAWSAIDFGQKPSLWRKTIRSVILRLRGQEQHKDVYVMPTTPEGSASKCTSTEKLPELLFFFVELPQPSSYHQQKETIKEKKNRDNKIF</sequence>
<reference evidence="2" key="1">
    <citation type="submission" date="2021-11" db="EMBL/GenBank/DDBJ databases">
        <authorList>
            <person name="Schell T."/>
        </authorList>
    </citation>
    <scope>NUCLEOTIDE SEQUENCE</scope>
    <source>
        <strain evidence="2">M5</strain>
    </source>
</reference>
<gene>
    <name evidence="2" type="ORF">DGAL_LOCUS3347</name>
</gene>